<protein>
    <submittedName>
        <fullName evidence="1">Uncharacterized protein</fullName>
    </submittedName>
</protein>
<proteinExistence type="predicted"/>
<dbReference type="Proteomes" id="UP001473424">
    <property type="component" value="Plasmid pSAP_1"/>
</dbReference>
<accession>A0ABM8JQN0</accession>
<evidence type="ECO:0000313" key="1">
    <source>
        <dbReference type="EMBL" id="BET39638.1"/>
    </source>
</evidence>
<evidence type="ECO:0000313" key="2">
    <source>
        <dbReference type="Proteomes" id="UP001473424"/>
    </source>
</evidence>
<name>A0ABM8JQN0_9MOLU</name>
<keyword evidence="2" id="KW-1185">Reference proteome</keyword>
<geneLocation type="plasmid" evidence="1 2">
    <name>pSAP_1</name>
</geneLocation>
<reference evidence="2" key="1">
    <citation type="journal article" date="2024" name="FEMS Microbiol. Lett.">
        <title>Genomic insights into Spiroplasma endosymbionts that induce male-killing and protective phenotypes in the pea aphid.</title>
        <authorList>
            <person name="Arai H."/>
            <person name="Legeai F."/>
            <person name="Kageyama D."/>
            <person name="Sugio A."/>
            <person name="Simon J.C."/>
        </authorList>
    </citation>
    <scope>NUCLEOTIDE SEQUENCE [LARGE SCALE GENOMIC DNA]</scope>
    <source>
        <strain evidence="2">sAp269</strain>
        <plasmid evidence="2">pSAP_1</plasmid>
    </source>
</reference>
<keyword evidence="1" id="KW-0614">Plasmid</keyword>
<gene>
    <name evidence="1" type="ORF">SAP269_22270</name>
</gene>
<dbReference type="EMBL" id="AP028956">
    <property type="protein sequence ID" value="BET39638.1"/>
    <property type="molecule type" value="Genomic_DNA"/>
</dbReference>
<organism evidence="1 2">
    <name type="scientific">Spiroplasma ixodetis</name>
    <dbReference type="NCBI Taxonomy" id="2141"/>
    <lineage>
        <taxon>Bacteria</taxon>
        <taxon>Bacillati</taxon>
        <taxon>Mycoplasmatota</taxon>
        <taxon>Mollicutes</taxon>
        <taxon>Entomoplasmatales</taxon>
        <taxon>Spiroplasmataceae</taxon>
        <taxon>Spiroplasma</taxon>
    </lineage>
</organism>
<sequence length="93" mass="11126">MPHPIPSKQIFQLTEKLIISKNDTQQYRNSIQSILKSLTNRNVDIIRIVYDDSENRNWGENSRIFTLNTRNYGYFQIPVEIRWEQDGQSYQYG</sequence>
<dbReference type="RefSeq" id="WP_353307271.1">
    <property type="nucleotide sequence ID" value="NZ_AP028956.1"/>
</dbReference>